<evidence type="ECO:0000256" key="1">
    <source>
        <dbReference type="ARBA" id="ARBA00006484"/>
    </source>
</evidence>
<dbReference type="PIRSF" id="PIRSF000126">
    <property type="entry name" value="11-beta-HSD1"/>
    <property type="match status" value="1"/>
</dbReference>
<dbReference type="InterPro" id="IPR036291">
    <property type="entry name" value="NAD(P)-bd_dom_sf"/>
</dbReference>
<dbReference type="Pfam" id="PF00106">
    <property type="entry name" value="adh_short"/>
    <property type="match status" value="1"/>
</dbReference>
<dbReference type="InterPro" id="IPR002347">
    <property type="entry name" value="SDR_fam"/>
</dbReference>
<dbReference type="EC" id="1.-.-.-" evidence="4"/>
<organism evidence="4 5">
    <name type="scientific">Autumnicola tepida</name>
    <dbReference type="NCBI Taxonomy" id="3075595"/>
    <lineage>
        <taxon>Bacteria</taxon>
        <taxon>Pseudomonadati</taxon>
        <taxon>Bacteroidota</taxon>
        <taxon>Flavobacteriia</taxon>
        <taxon>Flavobacteriales</taxon>
        <taxon>Flavobacteriaceae</taxon>
        <taxon>Autumnicola</taxon>
    </lineage>
</organism>
<proteinExistence type="inferred from homology"/>
<dbReference type="GO" id="GO:0016491">
    <property type="term" value="F:oxidoreductase activity"/>
    <property type="evidence" value="ECO:0007669"/>
    <property type="project" value="UniProtKB-KW"/>
</dbReference>
<evidence type="ECO:0000313" key="4">
    <source>
        <dbReference type="EMBL" id="MDT0643501.1"/>
    </source>
</evidence>
<keyword evidence="2 4" id="KW-0560">Oxidoreductase</keyword>
<dbReference type="PANTHER" id="PTHR44196:SF2">
    <property type="entry name" value="SHORT-CHAIN DEHYDROGENASE-RELATED"/>
    <property type="match status" value="1"/>
</dbReference>
<evidence type="ECO:0000256" key="2">
    <source>
        <dbReference type="ARBA" id="ARBA00023002"/>
    </source>
</evidence>
<dbReference type="PANTHER" id="PTHR44196">
    <property type="entry name" value="DEHYDROGENASE/REDUCTASE SDR FAMILY MEMBER 7B"/>
    <property type="match status" value="1"/>
</dbReference>
<dbReference type="Proteomes" id="UP001262889">
    <property type="component" value="Unassembled WGS sequence"/>
</dbReference>
<name>A0ABU3CAZ1_9FLAO</name>
<dbReference type="RefSeq" id="WP_311535121.1">
    <property type="nucleotide sequence ID" value="NZ_JAVRHQ010000013.1"/>
</dbReference>
<comment type="similarity">
    <text evidence="1 3">Belongs to the short-chain dehydrogenases/reductases (SDR) family.</text>
</comment>
<dbReference type="SUPFAM" id="SSF51735">
    <property type="entry name" value="NAD(P)-binding Rossmann-fold domains"/>
    <property type="match status" value="1"/>
</dbReference>
<evidence type="ECO:0000256" key="3">
    <source>
        <dbReference type="RuleBase" id="RU000363"/>
    </source>
</evidence>
<accession>A0ABU3CAZ1</accession>
<sequence length="269" mass="29690">MANESKKTVLLTGATSGIGKALAHEFGKNGYDIIAVARNEKELENITSEIQNQHGVEVFTIVKDLAHDGAGQEVFNEAQKVDRTVNILVNDAGVGQRGNFVDIPFEKDQEIIHLNILALTQLTKLYMKEMVQRNEGKILQLGSVAGFQPGPLVAVYHATKAYVVSFSEALATELEDMGSDVSITCLCPGPTDTNFFSRADMENTEVVAHKDKLMQTPEEVAKGAYKALMNGERIYIPGAPNKVMTFIRRAIPKSLQSKMQKQFYETHEE</sequence>
<reference evidence="4 5" key="1">
    <citation type="submission" date="2023-09" db="EMBL/GenBank/DDBJ databases">
        <authorList>
            <person name="Rey-Velasco X."/>
        </authorList>
    </citation>
    <scope>NUCLEOTIDE SEQUENCE [LARGE SCALE GENOMIC DNA]</scope>
    <source>
        <strain evidence="4 5">F363</strain>
    </source>
</reference>
<evidence type="ECO:0000313" key="5">
    <source>
        <dbReference type="Proteomes" id="UP001262889"/>
    </source>
</evidence>
<gene>
    <name evidence="4" type="ORF">RM553_11720</name>
</gene>
<dbReference type="EMBL" id="JAVRHQ010000013">
    <property type="protein sequence ID" value="MDT0643501.1"/>
    <property type="molecule type" value="Genomic_DNA"/>
</dbReference>
<comment type="caution">
    <text evidence="4">The sequence shown here is derived from an EMBL/GenBank/DDBJ whole genome shotgun (WGS) entry which is preliminary data.</text>
</comment>
<dbReference type="PRINTS" id="PR00080">
    <property type="entry name" value="SDRFAMILY"/>
</dbReference>
<protein>
    <submittedName>
        <fullName evidence="4">SDR family oxidoreductase</fullName>
        <ecNumber evidence="4">1.-.-.-</ecNumber>
    </submittedName>
</protein>
<dbReference type="Gene3D" id="3.40.50.720">
    <property type="entry name" value="NAD(P)-binding Rossmann-like Domain"/>
    <property type="match status" value="1"/>
</dbReference>
<keyword evidence="5" id="KW-1185">Reference proteome</keyword>
<dbReference type="PRINTS" id="PR00081">
    <property type="entry name" value="GDHRDH"/>
</dbReference>